<name>A0ABV3K936_9MICC</name>
<comment type="caution">
    <text evidence="4">The sequence shown here is derived from an EMBL/GenBank/DDBJ whole genome shotgun (WGS) entry which is preliminary data.</text>
</comment>
<dbReference type="Proteomes" id="UP001553031">
    <property type="component" value="Unassembled WGS sequence"/>
</dbReference>
<evidence type="ECO:0000259" key="2">
    <source>
        <dbReference type="Pfam" id="PF10128"/>
    </source>
</evidence>
<feature type="domain" description="Glucose-6-phosphate dehydrogenase assembly protein OpcA C-terminal" evidence="3">
    <location>
        <begin position="165"/>
        <end position="295"/>
    </location>
</feature>
<dbReference type="InterPro" id="IPR046802">
    <property type="entry name" value="OpcA_G6PD_C"/>
</dbReference>
<evidence type="ECO:0000256" key="1">
    <source>
        <dbReference type="SAM" id="MobiDB-lite"/>
    </source>
</evidence>
<sequence length="366" mass="39187">MIVQMENTTAAKIEKKLNQLRDENGVVTLGRVLTLVILAQAGHSEMAVEAANYASHEHPCRIIVHVAHSRTDETRLDAQLRVGGDAGASEVILMHGYGDLAEPTETLVSALLLPDAPIVAWWPHDFPQNPSESSIGRIAHRRITDSSRADEPFASLTQLARQYTPGDTDLAWTRITNWRVQLAAVLDQVGPVAVREIVLEGNAVAPSMLLLGVWLSQRLGAKVTIRTDGSGRALDRVALLTDQGAVEINRPGRTVAVLSQPDQPDQQIAMPVRDLKTCLAEELRRLDADEVYGEVIRAGLDAAEVCTAAQAKQEVGDVVEAEDAVVETGSEHMTAEAADRGGAAARDGEGDTSTSGSDEADGAVRP</sequence>
<gene>
    <name evidence="4" type="ORF">AB0O96_01730</name>
</gene>
<protein>
    <submittedName>
        <fullName evidence="4">Glucose-6-phosphate dehydrogenase assembly protein OpcA</fullName>
    </submittedName>
</protein>
<dbReference type="PANTHER" id="PTHR38658:SF1">
    <property type="entry name" value="OXPP CYCLE PROTEIN OPCA-RELATED"/>
    <property type="match status" value="1"/>
</dbReference>
<dbReference type="EMBL" id="JBFBLL010000001">
    <property type="protein sequence ID" value="MEV8156916.1"/>
    <property type="molecule type" value="Genomic_DNA"/>
</dbReference>
<dbReference type="PANTHER" id="PTHR38658">
    <property type="entry name" value="OXPP CYCLE PROTEIN OPCA-RELATED"/>
    <property type="match status" value="1"/>
</dbReference>
<keyword evidence="5" id="KW-1185">Reference proteome</keyword>
<proteinExistence type="predicted"/>
<dbReference type="InterPro" id="IPR046801">
    <property type="entry name" value="OpcA_G6PD_N"/>
</dbReference>
<feature type="domain" description="Glucose-6-phosphate dehydrogenase assembly protein OpcA N-terminal" evidence="2">
    <location>
        <begin position="51"/>
        <end position="160"/>
    </location>
</feature>
<evidence type="ECO:0000313" key="5">
    <source>
        <dbReference type="Proteomes" id="UP001553031"/>
    </source>
</evidence>
<dbReference type="InterPro" id="IPR004555">
    <property type="entry name" value="G6PDH_assembly_OpcA"/>
</dbReference>
<reference evidence="4 5" key="1">
    <citation type="submission" date="2024-06" db="EMBL/GenBank/DDBJ databases">
        <title>The Natural Products Discovery Center: Release of the First 8490 Sequenced Strains for Exploring Actinobacteria Biosynthetic Diversity.</title>
        <authorList>
            <person name="Kalkreuter E."/>
            <person name="Kautsar S.A."/>
            <person name="Yang D."/>
            <person name="Bader C.D."/>
            <person name="Teijaro C.N."/>
            <person name="Fluegel L."/>
            <person name="Davis C.M."/>
            <person name="Simpson J.R."/>
            <person name="Lauterbach L."/>
            <person name="Steele A.D."/>
            <person name="Gui C."/>
            <person name="Meng S."/>
            <person name="Li G."/>
            <person name="Viehrig K."/>
            <person name="Ye F."/>
            <person name="Su P."/>
            <person name="Kiefer A.F."/>
            <person name="Nichols A."/>
            <person name="Cepeda A.J."/>
            <person name="Yan W."/>
            <person name="Fan B."/>
            <person name="Jiang Y."/>
            <person name="Adhikari A."/>
            <person name="Zheng C.-J."/>
            <person name="Schuster L."/>
            <person name="Cowan T.M."/>
            <person name="Smanski M.J."/>
            <person name="Chevrette M.G."/>
            <person name="De Carvalho L.P.S."/>
            <person name="Shen B."/>
        </authorList>
    </citation>
    <scope>NUCLEOTIDE SEQUENCE [LARGE SCALE GENOMIC DNA]</scope>
    <source>
        <strain evidence="4 5">NPDC079179</strain>
    </source>
</reference>
<accession>A0ABV3K936</accession>
<evidence type="ECO:0000259" key="3">
    <source>
        <dbReference type="Pfam" id="PF20171"/>
    </source>
</evidence>
<organism evidence="4 5">
    <name type="scientific">Kocuria salsicia</name>
    <dbReference type="NCBI Taxonomy" id="664639"/>
    <lineage>
        <taxon>Bacteria</taxon>
        <taxon>Bacillati</taxon>
        <taxon>Actinomycetota</taxon>
        <taxon>Actinomycetes</taxon>
        <taxon>Micrococcales</taxon>
        <taxon>Micrococcaceae</taxon>
        <taxon>Kocuria</taxon>
    </lineage>
</organism>
<evidence type="ECO:0000313" key="4">
    <source>
        <dbReference type="EMBL" id="MEV8156916.1"/>
    </source>
</evidence>
<dbReference type="Pfam" id="PF20171">
    <property type="entry name" value="OpcA_G6PD_C"/>
    <property type="match status" value="1"/>
</dbReference>
<feature type="region of interest" description="Disordered" evidence="1">
    <location>
        <begin position="328"/>
        <end position="366"/>
    </location>
</feature>
<dbReference type="Pfam" id="PF10128">
    <property type="entry name" value="OpcA_G6PD_assem"/>
    <property type="match status" value="1"/>
</dbReference>
<feature type="compositionally biased region" description="Basic and acidic residues" evidence="1">
    <location>
        <begin position="329"/>
        <end position="339"/>
    </location>
</feature>
<dbReference type="RefSeq" id="WP_313960153.1">
    <property type="nucleotide sequence ID" value="NZ_BAAARF010000003.1"/>
</dbReference>